<dbReference type="AlphaFoldDB" id="W9V5Z1"/>
<keyword evidence="3" id="KW-1185">Reference proteome</keyword>
<feature type="transmembrane region" description="Helical" evidence="1">
    <location>
        <begin position="43"/>
        <end position="64"/>
    </location>
</feature>
<dbReference type="Proteomes" id="UP000019460">
    <property type="component" value="Unassembled WGS sequence"/>
</dbReference>
<dbReference type="RefSeq" id="WP_043754310.1">
    <property type="nucleotide sequence ID" value="NZ_AONC01000036.1"/>
</dbReference>
<accession>W9V5Z1</accession>
<evidence type="ECO:0000313" key="3">
    <source>
        <dbReference type="Proteomes" id="UP000019460"/>
    </source>
</evidence>
<feature type="transmembrane region" description="Helical" evidence="1">
    <location>
        <begin position="70"/>
        <end position="88"/>
    </location>
</feature>
<name>W9V5Z1_9GAMM</name>
<evidence type="ECO:0000256" key="1">
    <source>
        <dbReference type="SAM" id="Phobius"/>
    </source>
</evidence>
<dbReference type="OrthoDB" id="5770468at2"/>
<comment type="caution">
    <text evidence="2">The sequence shown here is derived from an EMBL/GenBank/DDBJ whole genome shotgun (WGS) entry which is preliminary data.</text>
</comment>
<sequence>MISSFIGEVLGLGLPRKAIRVYGNTAPRGLAVEVVPWRSRSRAFLEGATLAGAIFLLPALLLLGAMGLEALAMLLVVSTIGGFIRFWWLRARIAPLDPQEEALREGDLILSLTIDEDRYAAVQQTLARRHPELMILGSDPAGSPPFP</sequence>
<reference evidence="2 3" key="1">
    <citation type="submission" date="2012-11" db="EMBL/GenBank/DDBJ databases">
        <title>Genome assembly of Thiorhodococcus sp. AK35.</title>
        <authorList>
            <person name="Nupur N."/>
            <person name="Khatri I."/>
            <person name="Subramanian S."/>
            <person name="Pinnaka A."/>
        </authorList>
    </citation>
    <scope>NUCLEOTIDE SEQUENCE [LARGE SCALE GENOMIC DNA]</scope>
    <source>
        <strain evidence="2 3">AK35</strain>
    </source>
</reference>
<proteinExistence type="predicted"/>
<keyword evidence="1" id="KW-0812">Transmembrane</keyword>
<protein>
    <submittedName>
        <fullName evidence="2">Uncharacterized protein</fullName>
    </submittedName>
</protein>
<dbReference type="EMBL" id="AONC01000036">
    <property type="protein sequence ID" value="EXJ14789.1"/>
    <property type="molecule type" value="Genomic_DNA"/>
</dbReference>
<keyword evidence="1" id="KW-1133">Transmembrane helix</keyword>
<organism evidence="2 3">
    <name type="scientific">Imhoffiella purpurea</name>
    <dbReference type="NCBI Taxonomy" id="1249627"/>
    <lineage>
        <taxon>Bacteria</taxon>
        <taxon>Pseudomonadati</taxon>
        <taxon>Pseudomonadota</taxon>
        <taxon>Gammaproteobacteria</taxon>
        <taxon>Chromatiales</taxon>
        <taxon>Chromatiaceae</taxon>
        <taxon>Imhoffiella</taxon>
    </lineage>
</organism>
<gene>
    <name evidence="2" type="ORF">D779_2158</name>
</gene>
<evidence type="ECO:0000313" key="2">
    <source>
        <dbReference type="EMBL" id="EXJ14789.1"/>
    </source>
</evidence>
<keyword evidence="1" id="KW-0472">Membrane</keyword>